<protein>
    <recommendedName>
        <fullName evidence="3">Carboxylic ester hydrolase</fullName>
        <ecNumber evidence="3">3.1.1.-</ecNumber>
    </recommendedName>
</protein>
<dbReference type="EMBL" id="CXOJ01000074">
    <property type="protein sequence ID" value="CTP90810.1"/>
    <property type="molecule type" value="Genomic_DNA"/>
</dbReference>
<feature type="compositionally biased region" description="Low complexity" evidence="4">
    <location>
        <begin position="46"/>
        <end position="63"/>
    </location>
</feature>
<dbReference type="RefSeq" id="WP_053838901.1">
    <property type="nucleotide sequence ID" value="NZ_CP076251.1"/>
</dbReference>
<evidence type="ECO:0000256" key="2">
    <source>
        <dbReference type="ARBA" id="ARBA00022801"/>
    </source>
</evidence>
<dbReference type="Proteomes" id="UP000045978">
    <property type="component" value="Unassembled WGS sequence"/>
</dbReference>
<dbReference type="InterPro" id="IPR050309">
    <property type="entry name" value="Type-B_Carboxylest/Lipase"/>
</dbReference>
<evidence type="ECO:0000313" key="6">
    <source>
        <dbReference type="EMBL" id="CTP90810.1"/>
    </source>
</evidence>
<dbReference type="Pfam" id="PF00135">
    <property type="entry name" value="COesterase"/>
    <property type="match status" value="1"/>
</dbReference>
<accession>A0A0K3A5N1</accession>
<dbReference type="InterPro" id="IPR029058">
    <property type="entry name" value="AB_hydrolase_fold"/>
</dbReference>
<name>A0A0K3A5N1_9XANT</name>
<gene>
    <name evidence="6" type="ORF">XTPLMG730_2937</name>
</gene>
<evidence type="ECO:0000256" key="3">
    <source>
        <dbReference type="RuleBase" id="RU361235"/>
    </source>
</evidence>
<dbReference type="InterPro" id="IPR002018">
    <property type="entry name" value="CarbesteraseB"/>
</dbReference>
<keyword evidence="2 3" id="KW-0378">Hydrolase</keyword>
<dbReference type="InterPro" id="IPR019819">
    <property type="entry name" value="Carboxylesterase_B_CS"/>
</dbReference>
<feature type="compositionally biased region" description="Low complexity" evidence="4">
    <location>
        <begin position="1"/>
        <end position="18"/>
    </location>
</feature>
<dbReference type="InterPro" id="IPR006311">
    <property type="entry name" value="TAT_signal"/>
</dbReference>
<dbReference type="ESTHER" id="xanct-a0a0k3a5n1">
    <property type="family name" value="Carb_B_Bacteria"/>
</dbReference>
<feature type="region of interest" description="Disordered" evidence="4">
    <location>
        <begin position="46"/>
        <end position="68"/>
    </location>
</feature>
<dbReference type="PANTHER" id="PTHR11559">
    <property type="entry name" value="CARBOXYLESTERASE"/>
    <property type="match status" value="1"/>
</dbReference>
<dbReference type="PROSITE" id="PS51318">
    <property type="entry name" value="TAT"/>
    <property type="match status" value="1"/>
</dbReference>
<organism evidence="6 7">
    <name type="scientific">Xanthomonas graminis pv. phlei</name>
    <dbReference type="NCBI Taxonomy" id="487906"/>
    <lineage>
        <taxon>Bacteria</taxon>
        <taxon>Pseudomonadati</taxon>
        <taxon>Pseudomonadota</taxon>
        <taxon>Gammaproteobacteria</taxon>
        <taxon>Lysobacterales</taxon>
        <taxon>Lysobacteraceae</taxon>
        <taxon>Xanthomonas</taxon>
        <taxon>Xanthomonas translucens group</taxon>
        <taxon>Xanthomonas graminis</taxon>
    </lineage>
</organism>
<dbReference type="PROSITE" id="PS00941">
    <property type="entry name" value="CARBOXYLESTERASE_B_2"/>
    <property type="match status" value="1"/>
</dbReference>
<dbReference type="InterPro" id="IPR019826">
    <property type="entry name" value="Carboxylesterase_B_AS"/>
</dbReference>
<dbReference type="AlphaFoldDB" id="A0A0K3A5N1"/>
<evidence type="ECO:0000256" key="1">
    <source>
        <dbReference type="ARBA" id="ARBA00005964"/>
    </source>
</evidence>
<evidence type="ECO:0000313" key="7">
    <source>
        <dbReference type="Proteomes" id="UP000045978"/>
    </source>
</evidence>
<reference evidence="6 7" key="1">
    <citation type="submission" date="2015-07" db="EMBL/GenBank/DDBJ databases">
        <authorList>
            <person name="Noorani M."/>
        </authorList>
    </citation>
    <scope>NUCLEOTIDE SEQUENCE [LARGE SCALE GENOMIC DNA]</scope>
    <source>
        <strain evidence="6">LMG730</strain>
    </source>
</reference>
<evidence type="ECO:0000259" key="5">
    <source>
        <dbReference type="Pfam" id="PF00135"/>
    </source>
</evidence>
<evidence type="ECO:0000256" key="4">
    <source>
        <dbReference type="SAM" id="MobiDB-lite"/>
    </source>
</evidence>
<sequence>MTTPAALPPADLATASTTADDHGRRRFLHGGALAALAVSGALPGGNASASASAAPADPQAPLARTRSGRIRGYRDQGVQVFKGIPYGADTAPRRFQPALPEQPWRGVRDCTRYAASAPQLKLDPVSEDCLFLNLWTPALRDGAKRPILFYIHGGAYSNGSGSDPLYDGARLCRRGDVVVISVNHRLNAFGYLYLAQLGGAAFAASGNIGQLDLVQALQWVRAHAAEFGGDTGNVTVFGQSGGGAKIATLMAMPAAQGLFHRAWTMSGQQLTAAGPRAATQRAQLLLQALQLDATQLAALRTLPLQRLLEATRTRDPSRVENTSLYLGPVLDAQVLHRHPFWPDAPPQSAKIPMVIGNTHDETRGFLGNDPANFALSWDTLPAKLEQEQFVDLLPQVVIAEYRRLYPHYTPSEVFFAATSAGRSWRGAIEEAEARTRQGAPTWAYQLDWGAPLDGGKFGAFHTLDIPLVFDNIRQPGSRTGDGADAQRVADAMSEALLAFARHGDPTHARLPRWEPYSLARRETMLFDADSRLANDPRGGERRLYQQVPFVQRGTF</sequence>
<feature type="domain" description="Carboxylesterase type B" evidence="5">
    <location>
        <begin position="60"/>
        <end position="530"/>
    </location>
</feature>
<dbReference type="EC" id="3.1.1.-" evidence="3"/>
<dbReference type="Gene3D" id="3.40.50.1820">
    <property type="entry name" value="alpha/beta hydrolase"/>
    <property type="match status" value="1"/>
</dbReference>
<proteinExistence type="inferred from homology"/>
<dbReference type="PROSITE" id="PS00122">
    <property type="entry name" value="CARBOXYLESTERASE_B_1"/>
    <property type="match status" value="1"/>
</dbReference>
<comment type="similarity">
    <text evidence="1 3">Belongs to the type-B carboxylesterase/lipase family.</text>
</comment>
<feature type="region of interest" description="Disordered" evidence="4">
    <location>
        <begin position="1"/>
        <end position="20"/>
    </location>
</feature>
<dbReference type="SUPFAM" id="SSF53474">
    <property type="entry name" value="alpha/beta-Hydrolases"/>
    <property type="match status" value="1"/>
</dbReference>
<dbReference type="GO" id="GO:0016787">
    <property type="term" value="F:hydrolase activity"/>
    <property type="evidence" value="ECO:0007669"/>
    <property type="project" value="UniProtKB-KW"/>
</dbReference>